<evidence type="ECO:0000313" key="4">
    <source>
        <dbReference type="EMBL" id="KAK2151667.1"/>
    </source>
</evidence>
<feature type="signal peptide" evidence="1">
    <location>
        <begin position="1"/>
        <end position="24"/>
    </location>
</feature>
<dbReference type="InterPro" id="IPR035940">
    <property type="entry name" value="CAP_sf"/>
</dbReference>
<reference evidence="4" key="1">
    <citation type="journal article" date="2023" name="Mol. Biol. Evol.">
        <title>Third-Generation Sequencing Reveals the Adaptive Role of the Epigenome in Three Deep-Sea Polychaetes.</title>
        <authorList>
            <person name="Perez M."/>
            <person name="Aroh O."/>
            <person name="Sun Y."/>
            <person name="Lan Y."/>
            <person name="Juniper S.K."/>
            <person name="Young C.R."/>
            <person name="Angers B."/>
            <person name="Qian P.Y."/>
        </authorList>
    </citation>
    <scope>NUCLEOTIDE SEQUENCE</scope>
    <source>
        <strain evidence="4">P08H-3</strain>
    </source>
</reference>
<keyword evidence="5" id="KW-1185">Reference proteome</keyword>
<dbReference type="Gene3D" id="3.40.33.10">
    <property type="entry name" value="CAP"/>
    <property type="match status" value="2"/>
</dbReference>
<accession>A0AAD9JFB5</accession>
<dbReference type="SUPFAM" id="SSF55797">
    <property type="entry name" value="PR-1-like"/>
    <property type="match status" value="1"/>
</dbReference>
<evidence type="ECO:0000259" key="3">
    <source>
        <dbReference type="PROSITE" id="PS01186"/>
    </source>
</evidence>
<dbReference type="EMBL" id="JAODUP010000355">
    <property type="protein sequence ID" value="KAK2151667.1"/>
    <property type="molecule type" value="Genomic_DNA"/>
</dbReference>
<sequence length="255" mass="28139">MFIQRCAVRCCVLILLISVYAAIGETVPSDAAKTGNRVKRATPKNQLTHEQRVDFLTAHNSFRRSVNPPASNMQFVVWHEDLADMAQEWAERCVWQNGEPIRDPKPFDKIGQNKYATTDTKSCQDYTQVVWASSSYIGCAIMKCSKMTGIIMNNATFFVCYYGPGGNGLGKKPYKDGAACSSCPSEMICDSGLCVNKVKCEEKICENGGTIDEFCECICPPGYNGTTCNIGGRSDGANFQISPFWIIVCILRLSI</sequence>
<feature type="domain" description="EGF-like" evidence="2 3">
    <location>
        <begin position="217"/>
        <end position="228"/>
    </location>
</feature>
<dbReference type="AlphaFoldDB" id="A0AAD9JFB5"/>
<organism evidence="4 5">
    <name type="scientific">Paralvinella palmiformis</name>
    <dbReference type="NCBI Taxonomy" id="53620"/>
    <lineage>
        <taxon>Eukaryota</taxon>
        <taxon>Metazoa</taxon>
        <taxon>Spiralia</taxon>
        <taxon>Lophotrochozoa</taxon>
        <taxon>Annelida</taxon>
        <taxon>Polychaeta</taxon>
        <taxon>Sedentaria</taxon>
        <taxon>Canalipalpata</taxon>
        <taxon>Terebellida</taxon>
        <taxon>Terebelliformia</taxon>
        <taxon>Alvinellidae</taxon>
        <taxon>Paralvinella</taxon>
    </lineage>
</organism>
<dbReference type="PANTHER" id="PTHR10334">
    <property type="entry name" value="CYSTEINE-RICH SECRETORY PROTEIN-RELATED"/>
    <property type="match status" value="1"/>
</dbReference>
<dbReference type="PRINTS" id="PR00837">
    <property type="entry name" value="V5TPXLIKE"/>
</dbReference>
<proteinExistence type="predicted"/>
<gene>
    <name evidence="4" type="ORF">LSH36_355g00008</name>
</gene>
<dbReference type="InterPro" id="IPR001283">
    <property type="entry name" value="CRISP-related"/>
</dbReference>
<dbReference type="PROSITE" id="PS01186">
    <property type="entry name" value="EGF_2"/>
    <property type="match status" value="1"/>
</dbReference>
<evidence type="ECO:0000259" key="2">
    <source>
        <dbReference type="PROSITE" id="PS00022"/>
    </source>
</evidence>
<dbReference type="SMART" id="SM00198">
    <property type="entry name" value="SCP"/>
    <property type="match status" value="1"/>
</dbReference>
<evidence type="ECO:0000313" key="5">
    <source>
        <dbReference type="Proteomes" id="UP001208570"/>
    </source>
</evidence>
<dbReference type="Proteomes" id="UP001208570">
    <property type="component" value="Unassembled WGS sequence"/>
</dbReference>
<dbReference type="InterPro" id="IPR014044">
    <property type="entry name" value="CAP_dom"/>
</dbReference>
<feature type="chain" id="PRO_5042160705" description="EGF-like domain-containing protein" evidence="1">
    <location>
        <begin position="25"/>
        <end position="255"/>
    </location>
</feature>
<name>A0AAD9JFB5_9ANNE</name>
<comment type="caution">
    <text evidence="4">The sequence shown here is derived from an EMBL/GenBank/DDBJ whole genome shotgun (WGS) entry which is preliminary data.</text>
</comment>
<evidence type="ECO:0000256" key="1">
    <source>
        <dbReference type="SAM" id="SignalP"/>
    </source>
</evidence>
<protein>
    <recommendedName>
        <fullName evidence="2 3">EGF-like domain-containing protein</fullName>
    </recommendedName>
</protein>
<dbReference type="PROSITE" id="PS00022">
    <property type="entry name" value="EGF_1"/>
    <property type="match status" value="1"/>
</dbReference>
<dbReference type="InterPro" id="IPR000742">
    <property type="entry name" value="EGF"/>
</dbReference>
<dbReference type="Pfam" id="PF00188">
    <property type="entry name" value="CAP"/>
    <property type="match status" value="1"/>
</dbReference>
<keyword evidence="1" id="KW-0732">Signal</keyword>